<evidence type="ECO:0000259" key="3">
    <source>
        <dbReference type="Pfam" id="PF00646"/>
    </source>
</evidence>
<evidence type="ECO:0000256" key="1">
    <source>
        <dbReference type="SAM" id="Coils"/>
    </source>
</evidence>
<keyword evidence="1" id="KW-0175">Coiled coil</keyword>
<feature type="domain" description="KIB1-4 beta-propeller" evidence="4">
    <location>
        <begin position="77"/>
        <end position="307"/>
    </location>
</feature>
<dbReference type="GeneID" id="110780418"/>
<sequence>MQNCSYNRRKVSWSDLPQTLLQCIVKFLGNDVDSLRRFRSVCKNWRQSTAYSVPPSVNNNGFSSSVILLRPRGDSAANSTPWMVFSVNIAQGNTLFFHPFSGTPLVNLPPTLNFSQFHASYISDPAAYHKADISGVVDNLSALFSHENLQRGSKSRLSKRVECGDEQTDDIVKFRWFIYSVDRKGNIYFISSTKNFPVSKTLCSTASNEGELHEVGYRKRLVTTSSTSPNGKLYLVAREKNMLKIFECNNGRSRRTWSFFQILSFGGKSGHGLVLFATRDYSFFVPTEQFPGSRLKDCIVFTHDAFPPYSGVVDLVIPKVSGGIYICKIGRNTHSFIPICSYPGFPLHLCSPPSWVFEFPKSQSHRVADSCNKEKNGEKQPVQSCQDGESLLDSTQHECAPPLPVIMAGKPASSPCNLTTPSHNSLETEDSIIKCKPDSQPSNSSKIKKLKLLQICTHQKVIWSDLPQPLLQSIIKFLGNDVNSLRSFRSVCKKWRKSTAFSVSTSINNTCFSSSIILLRPRGVSGSSCTPWMVFSVKMSEGTNLFFHPFFGTPLINIPQNLDLSQFHTSQIFVAKHKLVISNINSLSPLFSVESLMWLYRIYDYESKGIKYLSMIKGECWDEQTDDIVDFRRSICSIDRKGNIYHLYSSTKFPVSKTLHCAAACYEMELHEISYRKRLVTSPSCFKNLYLVARKKETFKVYQLSMQCWLSKSWNCVEVQSFGNKDGGLVLFVTRDYIFFASAEEFPGCQLRNCIVFTHDAFPSYSGVDFEIPKDKGGIYLYQLGGNSHAFMPISSYPGFPLHLCSPPSWVFQVPPSQSHRVADKEKNEEKQPVQSCEDGASLQERTQHECAPPFEPEPETQISEISAVSADEKNTTGSPTMNAINHLADEDPEISREDILHSVSRAYITSANQSNRSDSSTIKFEGLDIKPSLVPTLQKIWSKHGNIIEDSVMCNGDMIARALESLATMVLILEGNSVRSLSDCQVDYLSSALSDLKCMRFKVDWLIPCVEKAVGLYKSKPVIETLNKLSQLEDQAKERRSNLLAELDKLDGIQKELKEDKANLSKMISFSGEVDMDLDIPLGGGLS</sequence>
<dbReference type="RefSeq" id="XP_056684586.1">
    <property type="nucleotide sequence ID" value="XM_056828608.1"/>
</dbReference>
<reference evidence="6" key="2">
    <citation type="submission" date="2025-08" db="UniProtKB">
        <authorList>
            <consortium name="RefSeq"/>
        </authorList>
    </citation>
    <scope>IDENTIFICATION</scope>
    <source>
        <tissue evidence="6">Leaf</tissue>
    </source>
</reference>
<name>A0ABM3QMK1_SPIOL</name>
<evidence type="ECO:0000313" key="6">
    <source>
        <dbReference type="RefSeq" id="XP_056684586.1"/>
    </source>
</evidence>
<organism evidence="5 6">
    <name type="scientific">Spinacia oleracea</name>
    <name type="common">Spinach</name>
    <dbReference type="NCBI Taxonomy" id="3562"/>
    <lineage>
        <taxon>Eukaryota</taxon>
        <taxon>Viridiplantae</taxon>
        <taxon>Streptophyta</taxon>
        <taxon>Embryophyta</taxon>
        <taxon>Tracheophyta</taxon>
        <taxon>Spermatophyta</taxon>
        <taxon>Magnoliopsida</taxon>
        <taxon>eudicotyledons</taxon>
        <taxon>Gunneridae</taxon>
        <taxon>Pentapetalae</taxon>
        <taxon>Caryophyllales</taxon>
        <taxon>Chenopodiaceae</taxon>
        <taxon>Chenopodioideae</taxon>
        <taxon>Anserineae</taxon>
        <taxon>Spinacia</taxon>
    </lineage>
</organism>
<keyword evidence="5" id="KW-1185">Reference proteome</keyword>
<dbReference type="PANTHER" id="PTHR47123:SF6">
    <property type="entry name" value="F-BOX PROTEIN SKIP23-LIKE ISOFORM X1"/>
    <property type="match status" value="1"/>
</dbReference>
<dbReference type="InterPro" id="IPR007942">
    <property type="entry name" value="PLipase-like"/>
</dbReference>
<dbReference type="Pfam" id="PF03478">
    <property type="entry name" value="Beta-prop_KIB1-4"/>
    <property type="match status" value="2"/>
</dbReference>
<reference evidence="5" key="1">
    <citation type="journal article" date="2021" name="Nat. Commun.">
        <title>Genomic analyses provide insights into spinach domestication and the genetic basis of agronomic traits.</title>
        <authorList>
            <person name="Cai X."/>
            <person name="Sun X."/>
            <person name="Xu C."/>
            <person name="Sun H."/>
            <person name="Wang X."/>
            <person name="Ge C."/>
            <person name="Zhang Z."/>
            <person name="Wang Q."/>
            <person name="Fei Z."/>
            <person name="Jiao C."/>
            <person name="Wang Q."/>
        </authorList>
    </citation>
    <scope>NUCLEOTIDE SEQUENCE [LARGE SCALE GENOMIC DNA]</scope>
    <source>
        <strain evidence="5">cv. Varoflay</strain>
    </source>
</reference>
<evidence type="ECO:0000313" key="5">
    <source>
        <dbReference type="Proteomes" id="UP000813463"/>
    </source>
</evidence>
<feature type="region of interest" description="Disordered" evidence="2">
    <location>
        <begin position="816"/>
        <end position="840"/>
    </location>
</feature>
<dbReference type="InterPro" id="IPR005174">
    <property type="entry name" value="KIB1-4_b-propeller"/>
</dbReference>
<accession>A0ABM3QMK1</accession>
<dbReference type="Pfam" id="PF05278">
    <property type="entry name" value="PEARLI-4"/>
    <property type="match status" value="1"/>
</dbReference>
<dbReference type="Pfam" id="PF00646">
    <property type="entry name" value="F-box"/>
    <property type="match status" value="2"/>
</dbReference>
<dbReference type="InterPro" id="IPR001810">
    <property type="entry name" value="F-box_dom"/>
</dbReference>
<dbReference type="SUPFAM" id="SSF81383">
    <property type="entry name" value="F-box domain"/>
    <property type="match status" value="2"/>
</dbReference>
<dbReference type="InterPro" id="IPR051304">
    <property type="entry name" value="SCF_F-box_domain"/>
</dbReference>
<dbReference type="InterPro" id="IPR036047">
    <property type="entry name" value="F-box-like_dom_sf"/>
</dbReference>
<evidence type="ECO:0000259" key="4">
    <source>
        <dbReference type="Pfam" id="PF03478"/>
    </source>
</evidence>
<feature type="coiled-coil region" evidence="1">
    <location>
        <begin position="1027"/>
        <end position="1061"/>
    </location>
</feature>
<dbReference type="PANTHER" id="PTHR47123">
    <property type="entry name" value="F-BOX PROTEIN SKIP23"/>
    <property type="match status" value="1"/>
</dbReference>
<feature type="domain" description="F-box" evidence="3">
    <location>
        <begin position="13"/>
        <end position="47"/>
    </location>
</feature>
<feature type="compositionally biased region" description="Basic and acidic residues" evidence="2">
    <location>
        <begin position="821"/>
        <end position="832"/>
    </location>
</feature>
<dbReference type="Gene3D" id="1.20.1280.50">
    <property type="match status" value="1"/>
</dbReference>
<feature type="domain" description="F-box" evidence="3">
    <location>
        <begin position="463"/>
        <end position="497"/>
    </location>
</feature>
<dbReference type="CDD" id="cd09917">
    <property type="entry name" value="F-box_SF"/>
    <property type="match status" value="1"/>
</dbReference>
<gene>
    <name evidence="6" type="primary">LOC110780418</name>
</gene>
<feature type="domain" description="KIB1-4 beta-propeller" evidence="4">
    <location>
        <begin position="527"/>
        <end position="773"/>
    </location>
</feature>
<protein>
    <submittedName>
        <fullName evidence="6">Uncharacterized protein isoform X1</fullName>
    </submittedName>
</protein>
<evidence type="ECO:0000256" key="2">
    <source>
        <dbReference type="SAM" id="MobiDB-lite"/>
    </source>
</evidence>
<dbReference type="Proteomes" id="UP000813463">
    <property type="component" value="Chromosome 5"/>
</dbReference>
<proteinExistence type="predicted"/>